<evidence type="ECO:0000259" key="1">
    <source>
        <dbReference type="Pfam" id="PF03070"/>
    </source>
</evidence>
<sequence>MALTKHLLSIPTKTSYDLAIDHPFLRDAGSGTLSHDLLALWLSQDRIYASRAYPRYIGLLIANLTQNTPKLIDSSEQESFKRIFRILTFSLDNVGREMDFFNETAEKWGLELDVWQERQGTKTYLAEMDIVAKDRRVEHGLVFLWAMEKVYLDAWSSVKAQLDAQNLQSADANPTLSAVISLATNWSNPDFVAFVDNLGSLVDSLDIQPETDTWRECEEIWEKVVEIEATFWPENGEERRARK</sequence>
<evidence type="ECO:0000313" key="2">
    <source>
        <dbReference type="EMBL" id="KAK7020197.1"/>
    </source>
</evidence>
<protein>
    <recommendedName>
        <fullName evidence="1">Thiaminase-2/PQQC domain-containing protein</fullName>
    </recommendedName>
</protein>
<organism evidence="2 3">
    <name type="scientific">Paramarasmius palmivorus</name>
    <dbReference type="NCBI Taxonomy" id="297713"/>
    <lineage>
        <taxon>Eukaryota</taxon>
        <taxon>Fungi</taxon>
        <taxon>Dikarya</taxon>
        <taxon>Basidiomycota</taxon>
        <taxon>Agaricomycotina</taxon>
        <taxon>Agaricomycetes</taxon>
        <taxon>Agaricomycetidae</taxon>
        <taxon>Agaricales</taxon>
        <taxon>Marasmiineae</taxon>
        <taxon>Marasmiaceae</taxon>
        <taxon>Paramarasmius</taxon>
    </lineage>
</organism>
<dbReference type="EMBL" id="JAYKXP010000191">
    <property type="protein sequence ID" value="KAK7020197.1"/>
    <property type="molecule type" value="Genomic_DNA"/>
</dbReference>
<feature type="domain" description="Thiaminase-2/PQQC" evidence="1">
    <location>
        <begin position="19"/>
        <end position="233"/>
    </location>
</feature>
<dbReference type="SUPFAM" id="SSF48613">
    <property type="entry name" value="Heme oxygenase-like"/>
    <property type="match status" value="1"/>
</dbReference>
<evidence type="ECO:0000313" key="3">
    <source>
        <dbReference type="Proteomes" id="UP001383192"/>
    </source>
</evidence>
<dbReference type="Gene3D" id="1.20.910.10">
    <property type="entry name" value="Heme oxygenase-like"/>
    <property type="match status" value="1"/>
</dbReference>
<dbReference type="AlphaFoldDB" id="A0AAW0B2R8"/>
<dbReference type="Pfam" id="PF03070">
    <property type="entry name" value="TENA_THI-4"/>
    <property type="match status" value="1"/>
</dbReference>
<dbReference type="InterPro" id="IPR016084">
    <property type="entry name" value="Haem_Oase-like_multi-hlx"/>
</dbReference>
<dbReference type="Proteomes" id="UP001383192">
    <property type="component" value="Unassembled WGS sequence"/>
</dbReference>
<proteinExistence type="predicted"/>
<comment type="caution">
    <text evidence="2">The sequence shown here is derived from an EMBL/GenBank/DDBJ whole genome shotgun (WGS) entry which is preliminary data.</text>
</comment>
<reference evidence="2 3" key="1">
    <citation type="submission" date="2024-01" db="EMBL/GenBank/DDBJ databases">
        <title>A draft genome for a cacao thread blight-causing isolate of Paramarasmius palmivorus.</title>
        <authorList>
            <person name="Baruah I.K."/>
            <person name="Bukari Y."/>
            <person name="Amoako-Attah I."/>
            <person name="Meinhardt L.W."/>
            <person name="Bailey B.A."/>
            <person name="Cohen S.P."/>
        </authorList>
    </citation>
    <scope>NUCLEOTIDE SEQUENCE [LARGE SCALE GENOMIC DNA]</scope>
    <source>
        <strain evidence="2 3">GH-12</strain>
    </source>
</reference>
<keyword evidence="3" id="KW-1185">Reference proteome</keyword>
<dbReference type="InterPro" id="IPR053261">
    <property type="entry name" value="Polyketide-peptide_reg"/>
</dbReference>
<gene>
    <name evidence="2" type="ORF">VNI00_017810</name>
</gene>
<name>A0AAW0B2R8_9AGAR</name>
<dbReference type="PANTHER" id="PTHR41813">
    <property type="entry name" value="REGULATOR PAB1642, PUTATIVE (AFU_ORTHOLOGUE AFUA_3G11955)-RELATED"/>
    <property type="match status" value="1"/>
</dbReference>
<dbReference type="InterPro" id="IPR004305">
    <property type="entry name" value="Thiaminase-2/PQQC"/>
</dbReference>
<dbReference type="CDD" id="cd19357">
    <property type="entry name" value="TenA_E_At3g16990-like"/>
    <property type="match status" value="1"/>
</dbReference>
<dbReference type="GO" id="GO:0006772">
    <property type="term" value="P:thiamine metabolic process"/>
    <property type="evidence" value="ECO:0007669"/>
    <property type="project" value="UniProtKB-ARBA"/>
</dbReference>
<accession>A0AAW0B2R8</accession>
<dbReference type="PANTHER" id="PTHR41813:SF2">
    <property type="entry name" value="REGULATOR PAB1642, PUTATIVE (AFU_ORTHOLOGUE AFUA_3G11955)-RELATED"/>
    <property type="match status" value="1"/>
</dbReference>